<dbReference type="GO" id="GO:0055085">
    <property type="term" value="P:transmembrane transport"/>
    <property type="evidence" value="ECO:0007669"/>
    <property type="project" value="InterPro"/>
</dbReference>
<evidence type="ECO:0000256" key="5">
    <source>
        <dbReference type="ARBA" id="ARBA00023136"/>
    </source>
</evidence>
<dbReference type="OrthoDB" id="9801163at2"/>
<dbReference type="Proteomes" id="UP000597138">
    <property type="component" value="Unassembled WGS sequence"/>
</dbReference>
<dbReference type="PANTHER" id="PTHR30177:SF4">
    <property type="entry name" value="OSMOPROTECTANT IMPORT PERMEASE PROTEIN OSMW"/>
    <property type="match status" value="1"/>
</dbReference>
<evidence type="ECO:0000256" key="2">
    <source>
        <dbReference type="ARBA" id="ARBA00022448"/>
    </source>
</evidence>
<evidence type="ECO:0000313" key="9">
    <source>
        <dbReference type="EMBL" id="GGD89011.1"/>
    </source>
</evidence>
<keyword evidence="7" id="KW-0732">Signal</keyword>
<accession>A0A069P5C0</accession>
<dbReference type="InterPro" id="IPR051204">
    <property type="entry name" value="ABC_transp_perm/SBD"/>
</dbReference>
<feature type="transmembrane region" description="Helical" evidence="6">
    <location>
        <begin position="47"/>
        <end position="66"/>
    </location>
</feature>
<dbReference type="AlphaFoldDB" id="A0A069P5C0"/>
<comment type="similarity">
    <text evidence="6">Belongs to the binding-protein-dependent transport system permease family.</text>
</comment>
<dbReference type="EMBL" id="BMEG01000010">
    <property type="protein sequence ID" value="GGD89011.1"/>
    <property type="molecule type" value="Genomic_DNA"/>
</dbReference>
<dbReference type="InterPro" id="IPR035906">
    <property type="entry name" value="MetI-like_sf"/>
</dbReference>
<evidence type="ECO:0000313" key="11">
    <source>
        <dbReference type="Proteomes" id="UP000027439"/>
    </source>
</evidence>
<protein>
    <submittedName>
        <fullName evidence="10">ABC transporter permease</fullName>
    </submittedName>
</protein>
<sequence length="238" mass="24835">MNPRFARIAAGAAIALLCASARADNWFASIGQYRADIVYQAGQQMLMVLIAGIAAILVAVPVGIWLSRPGNGRAAHLVMFTLNAGQAVPKLAILALAMSVLGIGAKPAILALWLATLLPIAMNTYEGIRAVPPAMIEAANGIGMTQWQILRKVELPNAMFVILAGVRTALAITVGTAPLAFLVGGGGLGELIFTGIDLNDFPMLLAGAIPTALLAVATDLFVAQLQHWLVPRGVSPQR</sequence>
<evidence type="ECO:0000313" key="12">
    <source>
        <dbReference type="Proteomes" id="UP000597138"/>
    </source>
</evidence>
<dbReference type="RefSeq" id="WP_081850888.1">
    <property type="nucleotide sequence ID" value="NZ_BMEG01000010.1"/>
</dbReference>
<feature type="transmembrane region" description="Helical" evidence="6">
    <location>
        <begin position="201"/>
        <end position="222"/>
    </location>
</feature>
<reference evidence="9" key="4">
    <citation type="submission" date="2024-05" db="EMBL/GenBank/DDBJ databases">
        <authorList>
            <person name="Sun Q."/>
            <person name="Zhou Y."/>
        </authorList>
    </citation>
    <scope>NUCLEOTIDE SEQUENCE</scope>
    <source>
        <strain evidence="9">CGMCC 1.11013</strain>
    </source>
</reference>
<keyword evidence="3 6" id="KW-0812">Transmembrane</keyword>
<evidence type="ECO:0000256" key="3">
    <source>
        <dbReference type="ARBA" id="ARBA00022692"/>
    </source>
</evidence>
<reference evidence="12" key="3">
    <citation type="journal article" date="2019" name="Int. J. Syst. Evol. Microbiol.">
        <title>The Global Catalogue of Microorganisms (GCM) 10K type strain sequencing project: providing services to taxonomists for standard genome sequencing and annotation.</title>
        <authorList>
            <consortium name="The Broad Institute Genomics Platform"/>
            <consortium name="The Broad Institute Genome Sequencing Center for Infectious Disease"/>
            <person name="Wu L."/>
            <person name="Ma J."/>
        </authorList>
    </citation>
    <scope>NUCLEOTIDE SEQUENCE [LARGE SCALE GENOMIC DNA]</scope>
    <source>
        <strain evidence="12">CGMCC 1.11013</strain>
    </source>
</reference>
<dbReference type="Gene3D" id="1.10.3720.10">
    <property type="entry name" value="MetI-like"/>
    <property type="match status" value="1"/>
</dbReference>
<feature type="chain" id="PRO_5001667240" evidence="7">
    <location>
        <begin position="24"/>
        <end position="238"/>
    </location>
</feature>
<evidence type="ECO:0000256" key="4">
    <source>
        <dbReference type="ARBA" id="ARBA00022989"/>
    </source>
</evidence>
<dbReference type="FunFam" id="1.10.3720.10:FF:000001">
    <property type="entry name" value="Glycine betaine ABC transporter, permease"/>
    <property type="match status" value="1"/>
</dbReference>
<keyword evidence="2 6" id="KW-0813">Transport</keyword>
<dbReference type="Pfam" id="PF00528">
    <property type="entry name" value="BPD_transp_1"/>
    <property type="match status" value="1"/>
</dbReference>
<evidence type="ECO:0000256" key="6">
    <source>
        <dbReference type="RuleBase" id="RU363032"/>
    </source>
</evidence>
<keyword evidence="5 6" id="KW-0472">Membrane</keyword>
<dbReference type="EMBL" id="JFHE01000009">
    <property type="protein sequence ID" value="KDR35094.1"/>
    <property type="molecule type" value="Genomic_DNA"/>
</dbReference>
<dbReference type="GO" id="GO:0005886">
    <property type="term" value="C:plasma membrane"/>
    <property type="evidence" value="ECO:0007669"/>
    <property type="project" value="UniProtKB-SubCell"/>
</dbReference>
<reference evidence="10 11" key="2">
    <citation type="submission" date="2014-03" db="EMBL/GenBank/DDBJ databases">
        <title>Draft Genome Sequences of Four Burkholderia Strains.</title>
        <authorList>
            <person name="Liu X.Y."/>
            <person name="Li C.X."/>
            <person name="Xu J.H."/>
        </authorList>
    </citation>
    <scope>NUCLEOTIDE SEQUENCE [LARGE SCALE GENOMIC DNA]</scope>
    <source>
        <strain evidence="10 11">R27</strain>
    </source>
</reference>
<dbReference type="InterPro" id="IPR000515">
    <property type="entry name" value="MetI-like"/>
</dbReference>
<comment type="caution">
    <text evidence="10">The sequence shown here is derived from an EMBL/GenBank/DDBJ whole genome shotgun (WGS) entry which is preliminary data.</text>
</comment>
<evidence type="ECO:0000313" key="10">
    <source>
        <dbReference type="EMBL" id="KDR35094.1"/>
    </source>
</evidence>
<organism evidence="10 11">
    <name type="scientific">Caballeronia grimmiae</name>
    <dbReference type="NCBI Taxonomy" id="1071679"/>
    <lineage>
        <taxon>Bacteria</taxon>
        <taxon>Pseudomonadati</taxon>
        <taxon>Pseudomonadota</taxon>
        <taxon>Betaproteobacteria</taxon>
        <taxon>Burkholderiales</taxon>
        <taxon>Burkholderiaceae</taxon>
        <taxon>Caballeronia</taxon>
    </lineage>
</organism>
<comment type="subcellular location">
    <subcellularLocation>
        <location evidence="1 6">Cell membrane</location>
        <topology evidence="1 6">Multi-pass membrane protein</topology>
    </subcellularLocation>
</comment>
<feature type="transmembrane region" description="Helical" evidence="6">
    <location>
        <begin position="158"/>
        <end position="181"/>
    </location>
</feature>
<feature type="signal peptide" evidence="7">
    <location>
        <begin position="1"/>
        <end position="23"/>
    </location>
</feature>
<dbReference type="SUPFAM" id="SSF161098">
    <property type="entry name" value="MetI-like"/>
    <property type="match status" value="1"/>
</dbReference>
<keyword evidence="12" id="KW-1185">Reference proteome</keyword>
<dbReference type="eggNOG" id="COG1174">
    <property type="taxonomic scope" value="Bacteria"/>
</dbReference>
<dbReference type="Proteomes" id="UP000027439">
    <property type="component" value="Unassembled WGS sequence"/>
</dbReference>
<feature type="domain" description="ABC transmembrane type-1" evidence="8">
    <location>
        <begin position="41"/>
        <end position="222"/>
    </location>
</feature>
<evidence type="ECO:0000256" key="7">
    <source>
        <dbReference type="SAM" id="SignalP"/>
    </source>
</evidence>
<dbReference type="CDD" id="cd06261">
    <property type="entry name" value="TM_PBP2"/>
    <property type="match status" value="1"/>
</dbReference>
<name>A0A069P5C0_9BURK</name>
<dbReference type="PANTHER" id="PTHR30177">
    <property type="entry name" value="GLYCINE BETAINE/L-PROLINE TRANSPORT SYSTEM PERMEASE PROTEIN PROW"/>
    <property type="match status" value="1"/>
</dbReference>
<dbReference type="GO" id="GO:0031460">
    <property type="term" value="P:glycine betaine transport"/>
    <property type="evidence" value="ECO:0007669"/>
    <property type="project" value="TreeGrafter"/>
</dbReference>
<dbReference type="PROSITE" id="PS50928">
    <property type="entry name" value="ABC_TM1"/>
    <property type="match status" value="1"/>
</dbReference>
<reference evidence="9" key="1">
    <citation type="journal article" date="2014" name="Int. J. Syst. Evol. Microbiol.">
        <title>Complete genome of a new Firmicutes species belonging to the dominant human colonic microbiota ('Ruminococcus bicirculans') reveals two chromosomes and a selective capacity to utilize plant glucans.</title>
        <authorList>
            <consortium name="NISC Comparative Sequencing Program"/>
            <person name="Wegmann U."/>
            <person name="Louis P."/>
            <person name="Goesmann A."/>
            <person name="Henrissat B."/>
            <person name="Duncan S.H."/>
            <person name="Flint H.J."/>
        </authorList>
    </citation>
    <scope>NUCLEOTIDE SEQUENCE</scope>
    <source>
        <strain evidence="9">CGMCC 1.11013</strain>
    </source>
</reference>
<keyword evidence="4 6" id="KW-1133">Transmembrane helix</keyword>
<proteinExistence type="inferred from homology"/>
<evidence type="ECO:0000259" key="8">
    <source>
        <dbReference type="PROSITE" id="PS50928"/>
    </source>
</evidence>
<gene>
    <name evidence="10" type="ORF">BG57_32675</name>
    <name evidence="9" type="ORF">GCM10010985_49520</name>
</gene>
<evidence type="ECO:0000256" key="1">
    <source>
        <dbReference type="ARBA" id="ARBA00004651"/>
    </source>
</evidence>
<dbReference type="STRING" id="1071679.BG57_32675"/>